<proteinExistence type="predicted"/>
<sequence length="91" mass="10458">MNDIRKYIDKKAKTDPEIYDRIVKESSNLDIAIALQNFRQSYGLSQREFANIVAKPQSTIARIENGNMSPSTKTLTEIASKFNKRVKFDFV</sequence>
<evidence type="ECO:0000313" key="2">
    <source>
        <dbReference type="EMBL" id="SEJ89020.1"/>
    </source>
</evidence>
<keyword evidence="3" id="KW-1185">Reference proteome</keyword>
<organism evidence="2 3">
    <name type="scientific">Propionispira arboris</name>
    <dbReference type="NCBI Taxonomy" id="84035"/>
    <lineage>
        <taxon>Bacteria</taxon>
        <taxon>Bacillati</taxon>
        <taxon>Bacillota</taxon>
        <taxon>Negativicutes</taxon>
        <taxon>Selenomonadales</taxon>
        <taxon>Selenomonadaceae</taxon>
        <taxon>Propionispira</taxon>
    </lineage>
</organism>
<dbReference type="EMBL" id="FNZK01000022">
    <property type="protein sequence ID" value="SEJ89020.1"/>
    <property type="molecule type" value="Genomic_DNA"/>
</dbReference>
<dbReference type="SMART" id="SM00530">
    <property type="entry name" value="HTH_XRE"/>
    <property type="match status" value="1"/>
</dbReference>
<accession>A0A1H7CQK8</accession>
<evidence type="ECO:0000259" key="1">
    <source>
        <dbReference type="PROSITE" id="PS50943"/>
    </source>
</evidence>
<dbReference type="Pfam" id="PF01381">
    <property type="entry name" value="HTH_3"/>
    <property type="match status" value="1"/>
</dbReference>
<dbReference type="PROSITE" id="PS50943">
    <property type="entry name" value="HTH_CROC1"/>
    <property type="match status" value="1"/>
</dbReference>
<gene>
    <name evidence="2" type="ORF">SAMN05660742_12216</name>
</gene>
<dbReference type="Gene3D" id="1.10.260.40">
    <property type="entry name" value="lambda repressor-like DNA-binding domains"/>
    <property type="match status" value="1"/>
</dbReference>
<dbReference type="STRING" id="84035.SAMN05660742_12216"/>
<dbReference type="CDD" id="cd00093">
    <property type="entry name" value="HTH_XRE"/>
    <property type="match status" value="1"/>
</dbReference>
<dbReference type="InterPro" id="IPR010982">
    <property type="entry name" value="Lambda_DNA-bd_dom_sf"/>
</dbReference>
<dbReference type="InterPro" id="IPR001387">
    <property type="entry name" value="Cro/C1-type_HTH"/>
</dbReference>
<dbReference type="GO" id="GO:0003677">
    <property type="term" value="F:DNA binding"/>
    <property type="evidence" value="ECO:0007669"/>
    <property type="project" value="InterPro"/>
</dbReference>
<dbReference type="Proteomes" id="UP000199662">
    <property type="component" value="Unassembled WGS sequence"/>
</dbReference>
<dbReference type="SUPFAM" id="SSF47413">
    <property type="entry name" value="lambda repressor-like DNA-binding domains"/>
    <property type="match status" value="1"/>
</dbReference>
<dbReference type="RefSeq" id="WP_019554768.1">
    <property type="nucleotide sequence ID" value="NZ_FNZK01000022.1"/>
</dbReference>
<reference evidence="2 3" key="1">
    <citation type="submission" date="2016-10" db="EMBL/GenBank/DDBJ databases">
        <authorList>
            <person name="de Groot N.N."/>
        </authorList>
    </citation>
    <scope>NUCLEOTIDE SEQUENCE [LARGE SCALE GENOMIC DNA]</scope>
    <source>
        <strain evidence="2 3">DSM 2179</strain>
    </source>
</reference>
<name>A0A1H7CQK8_9FIRM</name>
<feature type="domain" description="HTH cro/C1-type" evidence="1">
    <location>
        <begin position="35"/>
        <end position="90"/>
    </location>
</feature>
<dbReference type="AlphaFoldDB" id="A0A1H7CQK8"/>
<protein>
    <submittedName>
        <fullName evidence="2">Helix-turn-helix</fullName>
    </submittedName>
</protein>
<evidence type="ECO:0000313" key="3">
    <source>
        <dbReference type="Proteomes" id="UP000199662"/>
    </source>
</evidence>